<protein>
    <submittedName>
        <fullName evidence="3">Uncharacterized protein</fullName>
    </submittedName>
</protein>
<name>A0ABN9SBR3_9DINO</name>
<dbReference type="Proteomes" id="UP001189429">
    <property type="component" value="Unassembled WGS sequence"/>
</dbReference>
<reference evidence="3" key="1">
    <citation type="submission" date="2023-10" db="EMBL/GenBank/DDBJ databases">
        <authorList>
            <person name="Chen Y."/>
            <person name="Shah S."/>
            <person name="Dougan E. K."/>
            <person name="Thang M."/>
            <person name="Chan C."/>
        </authorList>
    </citation>
    <scope>NUCLEOTIDE SEQUENCE [LARGE SCALE GENOMIC DNA]</scope>
</reference>
<keyword evidence="4" id="KW-1185">Reference proteome</keyword>
<gene>
    <name evidence="3" type="ORF">PCOR1329_LOCUS28361</name>
</gene>
<evidence type="ECO:0000313" key="4">
    <source>
        <dbReference type="Proteomes" id="UP001189429"/>
    </source>
</evidence>
<dbReference type="EMBL" id="CAUYUJ010010446">
    <property type="protein sequence ID" value="CAK0829407.1"/>
    <property type="molecule type" value="Genomic_DNA"/>
</dbReference>
<evidence type="ECO:0000256" key="1">
    <source>
        <dbReference type="SAM" id="Coils"/>
    </source>
</evidence>
<evidence type="ECO:0000313" key="3">
    <source>
        <dbReference type="EMBL" id="CAK0829407.1"/>
    </source>
</evidence>
<feature type="coiled-coil region" evidence="1">
    <location>
        <begin position="224"/>
        <end position="251"/>
    </location>
</feature>
<feature type="region of interest" description="Disordered" evidence="2">
    <location>
        <begin position="331"/>
        <end position="438"/>
    </location>
</feature>
<sequence>MGSPTGNPHMEGADIVGAEESENQQLQRSRQHGATIAVLQRQQERLTTSLGRLKCSRSENAHEGMERVQGIGIMTHQLHNIDHAIQIATGLMGGPFPWETTDYARKQNDELEGCYAKWSKSKHGLGRDIADERQHPVPLAPSGAAAHQRRAECHKPSASVQGWKAHYLLMEAPTTNRANGDARITSEEVATKVASCDKVVADAAKLRTAYKEQKTRLAKKDEWAVEARAEARKLKSELDFWREEHSEQIQQAKDSNSAGWFSGLDLMTWGSSETCSTDTGQASEANRESRERDELLREVRCWKAMYAKEARLHETAAANVARLGAELAHWRRHEDRSTKSDRTAHEKSTRSDAAHEKSTRSDRAFNDRSTKSDAHRVSHSAENLQGDPLERHNSLPIYAGLSDDPAWRGRGAGSTPSVGSSPSHPLVPRLDLKSISQK</sequence>
<organism evidence="3 4">
    <name type="scientific">Prorocentrum cordatum</name>
    <dbReference type="NCBI Taxonomy" id="2364126"/>
    <lineage>
        <taxon>Eukaryota</taxon>
        <taxon>Sar</taxon>
        <taxon>Alveolata</taxon>
        <taxon>Dinophyceae</taxon>
        <taxon>Prorocentrales</taxon>
        <taxon>Prorocentraceae</taxon>
        <taxon>Prorocentrum</taxon>
    </lineage>
</organism>
<feature type="compositionally biased region" description="Polar residues" evidence="2">
    <location>
        <begin position="414"/>
        <end position="423"/>
    </location>
</feature>
<keyword evidence="1" id="KW-0175">Coiled coil</keyword>
<proteinExistence type="predicted"/>
<accession>A0ABN9SBR3</accession>
<comment type="caution">
    <text evidence="3">The sequence shown here is derived from an EMBL/GenBank/DDBJ whole genome shotgun (WGS) entry which is preliminary data.</text>
</comment>
<feature type="region of interest" description="Disordered" evidence="2">
    <location>
        <begin position="272"/>
        <end position="291"/>
    </location>
</feature>
<evidence type="ECO:0000256" key="2">
    <source>
        <dbReference type="SAM" id="MobiDB-lite"/>
    </source>
</evidence>
<feature type="compositionally biased region" description="Polar residues" evidence="2">
    <location>
        <begin position="272"/>
        <end position="284"/>
    </location>
</feature>
<feature type="compositionally biased region" description="Basic and acidic residues" evidence="2">
    <location>
        <begin position="331"/>
        <end position="376"/>
    </location>
</feature>